<dbReference type="CDD" id="cd01949">
    <property type="entry name" value="GGDEF"/>
    <property type="match status" value="1"/>
</dbReference>
<dbReference type="NCBIfam" id="TIGR00254">
    <property type="entry name" value="GGDEF"/>
    <property type="match status" value="1"/>
</dbReference>
<evidence type="ECO:0000313" key="6">
    <source>
        <dbReference type="Proteomes" id="UP000233293"/>
    </source>
</evidence>
<proteinExistence type="predicted"/>
<evidence type="ECO:0000313" key="5">
    <source>
        <dbReference type="EMBL" id="PKU26543.1"/>
    </source>
</evidence>
<dbReference type="InterPro" id="IPR021800">
    <property type="entry name" value="DUF3369"/>
</dbReference>
<feature type="domain" description="GGDEF" evidence="4">
    <location>
        <begin position="356"/>
        <end position="483"/>
    </location>
</feature>
<dbReference type="Pfam" id="PF11849">
    <property type="entry name" value="DUF3369"/>
    <property type="match status" value="1"/>
</dbReference>
<dbReference type="Proteomes" id="UP000233293">
    <property type="component" value="Unassembled WGS sequence"/>
</dbReference>
<dbReference type="PROSITE" id="PS50887">
    <property type="entry name" value="GGDEF"/>
    <property type="match status" value="1"/>
</dbReference>
<reference evidence="6" key="1">
    <citation type="submission" date="2017-12" db="EMBL/GenBank/DDBJ databases">
        <title>Draft genome sequence of Telmatospirillum siberiense 26-4b1T, an acidotolerant peatland alphaproteobacterium potentially involved in sulfur cycling.</title>
        <authorList>
            <person name="Hausmann B."/>
            <person name="Pjevac P."/>
            <person name="Schreck K."/>
            <person name="Herbold C.W."/>
            <person name="Daims H."/>
            <person name="Wagner M."/>
            <person name="Pester M."/>
            <person name="Loy A."/>
        </authorList>
    </citation>
    <scope>NUCLEOTIDE SEQUENCE [LARGE SCALE GENOMIC DNA]</scope>
    <source>
        <strain evidence="6">26-4b1</strain>
    </source>
</reference>
<dbReference type="Pfam" id="PF00563">
    <property type="entry name" value="EAL"/>
    <property type="match status" value="1"/>
</dbReference>
<dbReference type="EMBL" id="PIUM01000001">
    <property type="protein sequence ID" value="PKU26543.1"/>
    <property type="molecule type" value="Genomic_DNA"/>
</dbReference>
<dbReference type="AlphaFoldDB" id="A0A2N3Q1M0"/>
<feature type="domain" description="EAL" evidence="3">
    <location>
        <begin position="492"/>
        <end position="745"/>
    </location>
</feature>
<feature type="domain" description="Response regulatory" evidence="2">
    <location>
        <begin position="36"/>
        <end position="160"/>
    </location>
</feature>
<organism evidence="5 6">
    <name type="scientific">Telmatospirillum siberiense</name>
    <dbReference type="NCBI Taxonomy" id="382514"/>
    <lineage>
        <taxon>Bacteria</taxon>
        <taxon>Pseudomonadati</taxon>
        <taxon>Pseudomonadota</taxon>
        <taxon>Alphaproteobacteria</taxon>
        <taxon>Rhodospirillales</taxon>
        <taxon>Rhodospirillaceae</taxon>
        <taxon>Telmatospirillum</taxon>
    </lineage>
</organism>
<dbReference type="InterPro" id="IPR011006">
    <property type="entry name" value="CheY-like_superfamily"/>
</dbReference>
<protein>
    <submittedName>
        <fullName evidence="5">Response regulator receiver protein</fullName>
    </submittedName>
</protein>
<evidence type="ECO:0000259" key="3">
    <source>
        <dbReference type="PROSITE" id="PS50883"/>
    </source>
</evidence>
<sequence length="750" mass="83086">MIPPSRHDTEGSQNDDVVLILDDDAAQETISDDHWLILVVDDDEEVHQATDYALKDVRIMGRPLRLLHAGSAAAARDILDHETNFAAILLDVVMETSDAGLHLTEHIRNVRGLTEPRIILRTGQPGYAPELQVFEHYDINDYRTKSELTQTRLVTSLMAAIRSYHQIRTIAENRRGLELIIHAAADLMELRAINTFAEGVLTQIAALLDVPVDGLVCVQRGMRVAPADNEELYIVGAAGRFSKYLSLPLSQMVDSPIPDLIAAAMAARRHQFGERFTVLYLRSDQIEGAIYIHTTRNLSPNDRSLIEVFTTNISACYGNVHLVEELNHVAFHDLLTGLCNHGGFTRILDCAEERDAGLVVALIDLAHFHDVNDGLGEDFGNALLRAVALRLRQGLPESCRLGRIDGNIFAVAGPESAVNPSVLLDLFKAPLPCEGHMLPISVTLGLCRATDESQSGAVLLSRSNIALSLARFDPHLHYAYFALEMENKLRQRLSVIGDLHLAFEKRELSVWYQPQIEFQTQTMWGMEALIRWPQGGGFVQPPAVFIPLAEDSGLIVEIGYWVLDQACRLFTKVQALPGAPPRVAVNASLTQFRSADFVRRVAAILENHGMKPTQLELEITENLTMNDPKQVLATLAELKQLGVSVALDDFGTGYSSLSRLDFMPIGTLKIDRSFVSEIGQDRGGNLTETIVTLGRKLNLTTVAEGIETPEQAKYLHDIGCDVAQGFLFAKPMPEENLVLWLKQERQNTVF</sequence>
<dbReference type="PANTHER" id="PTHR33121">
    <property type="entry name" value="CYCLIC DI-GMP PHOSPHODIESTERASE PDEF"/>
    <property type="match status" value="1"/>
</dbReference>
<dbReference type="InterPro" id="IPR043128">
    <property type="entry name" value="Rev_trsase/Diguanyl_cyclase"/>
</dbReference>
<dbReference type="Gene3D" id="3.30.70.270">
    <property type="match status" value="1"/>
</dbReference>
<dbReference type="Gene3D" id="3.40.50.2300">
    <property type="match status" value="1"/>
</dbReference>
<dbReference type="InterPro" id="IPR035919">
    <property type="entry name" value="EAL_sf"/>
</dbReference>
<dbReference type="GO" id="GO:0000160">
    <property type="term" value="P:phosphorelay signal transduction system"/>
    <property type="evidence" value="ECO:0007669"/>
    <property type="project" value="InterPro"/>
</dbReference>
<dbReference type="InterPro" id="IPR001789">
    <property type="entry name" value="Sig_transdc_resp-reg_receiver"/>
</dbReference>
<comment type="caution">
    <text evidence="5">The sequence shown here is derived from an EMBL/GenBank/DDBJ whole genome shotgun (WGS) entry which is preliminary data.</text>
</comment>
<evidence type="ECO:0000259" key="2">
    <source>
        <dbReference type="PROSITE" id="PS50110"/>
    </source>
</evidence>
<keyword evidence="6" id="KW-1185">Reference proteome</keyword>
<dbReference type="Pfam" id="PF00990">
    <property type="entry name" value="GGDEF"/>
    <property type="match status" value="1"/>
</dbReference>
<dbReference type="InterPro" id="IPR029787">
    <property type="entry name" value="Nucleotide_cyclase"/>
</dbReference>
<dbReference type="SMART" id="SM00052">
    <property type="entry name" value="EAL"/>
    <property type="match status" value="1"/>
</dbReference>
<dbReference type="PROSITE" id="PS50110">
    <property type="entry name" value="RESPONSE_REGULATORY"/>
    <property type="match status" value="1"/>
</dbReference>
<accession>A0A2N3Q1M0</accession>
<evidence type="ECO:0000256" key="1">
    <source>
        <dbReference type="PROSITE-ProRule" id="PRU00169"/>
    </source>
</evidence>
<dbReference type="Gene3D" id="3.20.20.450">
    <property type="entry name" value="EAL domain"/>
    <property type="match status" value="1"/>
</dbReference>
<dbReference type="OrthoDB" id="7251575at2"/>
<dbReference type="SUPFAM" id="SSF55073">
    <property type="entry name" value="Nucleotide cyclase"/>
    <property type="match status" value="1"/>
</dbReference>
<dbReference type="InterPro" id="IPR001633">
    <property type="entry name" value="EAL_dom"/>
</dbReference>
<dbReference type="InterPro" id="IPR050706">
    <property type="entry name" value="Cyclic-di-GMP_PDE-like"/>
</dbReference>
<feature type="modified residue" description="4-aspartylphosphate" evidence="1">
    <location>
        <position position="91"/>
    </location>
</feature>
<dbReference type="RefSeq" id="WP_101248775.1">
    <property type="nucleotide sequence ID" value="NZ_PIUM01000001.1"/>
</dbReference>
<dbReference type="CDD" id="cd01948">
    <property type="entry name" value="EAL"/>
    <property type="match status" value="1"/>
</dbReference>
<dbReference type="PROSITE" id="PS50883">
    <property type="entry name" value="EAL"/>
    <property type="match status" value="1"/>
</dbReference>
<dbReference type="SMART" id="SM00267">
    <property type="entry name" value="GGDEF"/>
    <property type="match status" value="1"/>
</dbReference>
<evidence type="ECO:0000259" key="4">
    <source>
        <dbReference type="PROSITE" id="PS50887"/>
    </source>
</evidence>
<dbReference type="SUPFAM" id="SSF141868">
    <property type="entry name" value="EAL domain-like"/>
    <property type="match status" value="1"/>
</dbReference>
<dbReference type="SUPFAM" id="SSF52172">
    <property type="entry name" value="CheY-like"/>
    <property type="match status" value="1"/>
</dbReference>
<dbReference type="PANTHER" id="PTHR33121:SF19">
    <property type="entry name" value="CYCLIC DI-GMP PHOSPHODIESTERASE PA2567"/>
    <property type="match status" value="1"/>
</dbReference>
<gene>
    <name evidence="5" type="ORF">CWS72_01495</name>
</gene>
<dbReference type="GO" id="GO:0071111">
    <property type="term" value="F:cyclic-guanylate-specific phosphodiesterase activity"/>
    <property type="evidence" value="ECO:0007669"/>
    <property type="project" value="InterPro"/>
</dbReference>
<keyword evidence="1" id="KW-0597">Phosphoprotein</keyword>
<dbReference type="InterPro" id="IPR000160">
    <property type="entry name" value="GGDEF_dom"/>
</dbReference>
<name>A0A2N3Q1M0_9PROT</name>